<protein>
    <recommendedName>
        <fullName evidence="1">BTB domain-containing protein</fullName>
    </recommendedName>
</protein>
<dbReference type="SMART" id="SM00225">
    <property type="entry name" value="BTB"/>
    <property type="match status" value="2"/>
</dbReference>
<dbReference type="PANTHER" id="PTHR22744:SF14">
    <property type="entry name" value="BTB DOMAIN-CONTAINING PROTEIN-RELATED"/>
    <property type="match status" value="1"/>
</dbReference>
<accession>A0A7M5X3V7</accession>
<dbReference type="PANTHER" id="PTHR22744">
    <property type="entry name" value="HELIX LOOP HELIX PROTEIN 21-RELATED"/>
    <property type="match status" value="1"/>
</dbReference>
<name>A0A7M5X3V7_9CNID</name>
<dbReference type="AlphaFoldDB" id="A0A7M5X3V7"/>
<sequence>MKRIKQYLMLKHPLIKSEQKDSDVRINVKNVTLHLHRFVLEQNSPTFSRMFKDNDVETSPREEFSITEHNIDDVIQYFMFFYPELRQQITDQTPFQNILDLCENYETPWIKQRISNFFLDKKECGLAIHGIKVLFYADKYQMTALKDEIIKNHASNYFRMENFLSMLQSKDFKDLSEDLKIELAIKCLFTIAFKSLPLSAENKTEYISELTDIIESLKTKKKPTERTYDLPFQNVFKKPTEHSDIEIVVSKTVSFHLHKQTLKRLSGRFKDLIENNKEANTTKLNVELKDGDLNAFLLMLRFFYPKHQFQLKAYHQIVELYAMCERFDVEWLKVLVKEQVNSMLKIGNISSILRCLQIAEEIDIVSLRSQLYSKIVNMSLIKVKGSHEYQYLGYVVRYKIMKYKFRSRSDNLEAIFGLLDDIFIQKIENLKIVEEDPHDAHGPYPQIE</sequence>
<dbReference type="CDD" id="cd18186">
    <property type="entry name" value="BTB_POZ_ZBTB_KLHL-like"/>
    <property type="match status" value="1"/>
</dbReference>
<evidence type="ECO:0000313" key="2">
    <source>
        <dbReference type="EnsemblMetazoa" id="CLYHEMP017568.1"/>
    </source>
</evidence>
<dbReference type="InterPro" id="IPR011333">
    <property type="entry name" value="SKP1/BTB/POZ_sf"/>
</dbReference>
<feature type="domain" description="BTB" evidence="1">
    <location>
        <begin position="22"/>
        <end position="82"/>
    </location>
</feature>
<dbReference type="SUPFAM" id="SSF54695">
    <property type="entry name" value="POZ domain"/>
    <property type="match status" value="2"/>
</dbReference>
<reference evidence="2" key="1">
    <citation type="submission" date="2021-01" db="UniProtKB">
        <authorList>
            <consortium name="EnsemblMetazoa"/>
        </authorList>
    </citation>
    <scope>IDENTIFICATION</scope>
</reference>
<keyword evidence="3" id="KW-1185">Reference proteome</keyword>
<evidence type="ECO:0000259" key="1">
    <source>
        <dbReference type="PROSITE" id="PS50097"/>
    </source>
</evidence>
<dbReference type="PROSITE" id="PS50097">
    <property type="entry name" value="BTB"/>
    <property type="match status" value="2"/>
</dbReference>
<evidence type="ECO:0000313" key="3">
    <source>
        <dbReference type="Proteomes" id="UP000594262"/>
    </source>
</evidence>
<proteinExistence type="predicted"/>
<dbReference type="InterPro" id="IPR000210">
    <property type="entry name" value="BTB/POZ_dom"/>
</dbReference>
<dbReference type="Pfam" id="PF00651">
    <property type="entry name" value="BTB"/>
    <property type="match status" value="2"/>
</dbReference>
<feature type="domain" description="BTB" evidence="1">
    <location>
        <begin position="243"/>
        <end position="304"/>
    </location>
</feature>
<dbReference type="Gene3D" id="3.30.710.10">
    <property type="entry name" value="Potassium Channel Kv1.1, Chain A"/>
    <property type="match status" value="2"/>
</dbReference>
<dbReference type="EnsemblMetazoa" id="CLYHEMT017568.1">
    <property type="protein sequence ID" value="CLYHEMP017568.1"/>
    <property type="gene ID" value="CLYHEMG017568"/>
</dbReference>
<dbReference type="RefSeq" id="XP_066926329.1">
    <property type="nucleotide sequence ID" value="XM_067070228.1"/>
</dbReference>
<dbReference type="GeneID" id="136813732"/>
<dbReference type="Proteomes" id="UP000594262">
    <property type="component" value="Unplaced"/>
</dbReference>
<organism evidence="2 3">
    <name type="scientific">Clytia hemisphaerica</name>
    <dbReference type="NCBI Taxonomy" id="252671"/>
    <lineage>
        <taxon>Eukaryota</taxon>
        <taxon>Metazoa</taxon>
        <taxon>Cnidaria</taxon>
        <taxon>Hydrozoa</taxon>
        <taxon>Hydroidolina</taxon>
        <taxon>Leptothecata</taxon>
        <taxon>Obeliida</taxon>
        <taxon>Clytiidae</taxon>
        <taxon>Clytia</taxon>
    </lineage>
</organism>